<name>A0A8S5UNY1_9CAUD</name>
<proteinExistence type="predicted"/>
<protein>
    <submittedName>
        <fullName evidence="1">Uncharacterized protein</fullName>
    </submittedName>
</protein>
<organism evidence="1">
    <name type="scientific">Podoviridae sp. ctG4L18</name>
    <dbReference type="NCBI Taxonomy" id="2825234"/>
    <lineage>
        <taxon>Viruses</taxon>
        <taxon>Duplodnaviria</taxon>
        <taxon>Heunggongvirae</taxon>
        <taxon>Uroviricota</taxon>
        <taxon>Caudoviricetes</taxon>
    </lineage>
</organism>
<dbReference type="EMBL" id="BK016114">
    <property type="protein sequence ID" value="DAF96139.1"/>
    <property type="molecule type" value="Genomic_DNA"/>
</dbReference>
<evidence type="ECO:0000313" key="1">
    <source>
        <dbReference type="EMBL" id="DAF96139.1"/>
    </source>
</evidence>
<sequence length="65" mass="7537">MDLQTSPVRIQNTTQYLIPENRLSIVRLRLQFHFSLLVTRLCTIMILCQMMADSSQTNKELGLIV</sequence>
<reference evidence="1" key="1">
    <citation type="journal article" date="2021" name="Proc. Natl. Acad. Sci. U.S.A.">
        <title>A Catalog of Tens of Thousands of Viruses from Human Metagenomes Reveals Hidden Associations with Chronic Diseases.</title>
        <authorList>
            <person name="Tisza M.J."/>
            <person name="Buck C.B."/>
        </authorList>
    </citation>
    <scope>NUCLEOTIDE SEQUENCE</scope>
    <source>
        <strain evidence="1">CtG4L18</strain>
    </source>
</reference>
<accession>A0A8S5UNY1</accession>